<protein>
    <submittedName>
        <fullName evidence="1">Uncharacterized protein</fullName>
    </submittedName>
</protein>
<evidence type="ECO:0000313" key="1">
    <source>
        <dbReference type="EMBL" id="KAG7635993.1"/>
    </source>
</evidence>
<reference evidence="1 2" key="1">
    <citation type="submission" date="2020-12" db="EMBL/GenBank/DDBJ databases">
        <title>Concerted genomic and epigenomic changes stabilize Arabidopsis allopolyploids.</title>
        <authorList>
            <person name="Chen Z."/>
        </authorList>
    </citation>
    <scope>NUCLEOTIDE SEQUENCE [LARGE SCALE GENOMIC DNA]</scope>
    <source>
        <strain evidence="1">Allo738</strain>
        <tissue evidence="1">Leaf</tissue>
    </source>
</reference>
<keyword evidence="2" id="KW-1185">Reference proteome</keyword>
<name>A0A8T2FP12_9BRAS</name>
<gene>
    <name evidence="1" type="ORF">ISN45_At02g005000</name>
</gene>
<dbReference type="Proteomes" id="UP000694240">
    <property type="component" value="Chromosome 2"/>
</dbReference>
<evidence type="ECO:0000313" key="2">
    <source>
        <dbReference type="Proteomes" id="UP000694240"/>
    </source>
</evidence>
<sequence>KLSAKKKAKLSSVEEESLKRPISVKAAKALAKSKEKDLIVKERLSKQKLLDNLLNRSDGLSEMEIQLKNSLIQEYLSGSNVFVSENEYSDLLLEASDVGKETRCGVLMLECRVV</sequence>
<comment type="caution">
    <text evidence="1">The sequence shown here is derived from an EMBL/GenBank/DDBJ whole genome shotgun (WGS) entry which is preliminary data.</text>
</comment>
<dbReference type="EMBL" id="JAEFBK010000002">
    <property type="protein sequence ID" value="KAG7635993.1"/>
    <property type="molecule type" value="Genomic_DNA"/>
</dbReference>
<organism evidence="1 2">
    <name type="scientific">Arabidopsis thaliana x Arabidopsis arenosa</name>
    <dbReference type="NCBI Taxonomy" id="1240361"/>
    <lineage>
        <taxon>Eukaryota</taxon>
        <taxon>Viridiplantae</taxon>
        <taxon>Streptophyta</taxon>
        <taxon>Embryophyta</taxon>
        <taxon>Tracheophyta</taxon>
        <taxon>Spermatophyta</taxon>
        <taxon>Magnoliopsida</taxon>
        <taxon>eudicotyledons</taxon>
        <taxon>Gunneridae</taxon>
        <taxon>Pentapetalae</taxon>
        <taxon>rosids</taxon>
        <taxon>malvids</taxon>
        <taxon>Brassicales</taxon>
        <taxon>Brassicaceae</taxon>
        <taxon>Camelineae</taxon>
        <taxon>Arabidopsis</taxon>
    </lineage>
</organism>
<feature type="non-terminal residue" evidence="1">
    <location>
        <position position="114"/>
    </location>
</feature>
<accession>A0A8T2FP12</accession>
<proteinExistence type="predicted"/>
<dbReference type="AlphaFoldDB" id="A0A8T2FP12"/>